<dbReference type="Pfam" id="PF12625">
    <property type="entry name" value="Arabinose_bd"/>
    <property type="match status" value="1"/>
</dbReference>
<dbReference type="PANTHER" id="PTHR47894">
    <property type="entry name" value="HTH-TYPE TRANSCRIPTIONAL REGULATOR GADX"/>
    <property type="match status" value="1"/>
</dbReference>
<feature type="domain" description="HTH araC/xylS-type" evidence="4">
    <location>
        <begin position="259"/>
        <end position="359"/>
    </location>
</feature>
<organism evidence="5 6">
    <name type="scientific">Neptuniibacter caesariensis</name>
    <dbReference type="NCBI Taxonomy" id="207954"/>
    <lineage>
        <taxon>Bacteria</taxon>
        <taxon>Pseudomonadati</taxon>
        <taxon>Pseudomonadota</taxon>
        <taxon>Gammaproteobacteria</taxon>
        <taxon>Oceanospirillales</taxon>
        <taxon>Oceanospirillaceae</taxon>
        <taxon>Neptuniibacter</taxon>
    </lineage>
</organism>
<dbReference type="InterPro" id="IPR009057">
    <property type="entry name" value="Homeodomain-like_sf"/>
</dbReference>
<dbReference type="PRINTS" id="PR00032">
    <property type="entry name" value="HTHARAC"/>
</dbReference>
<protein>
    <submittedName>
        <fullName evidence="5">Transcriptional Regulator, AraC family protein</fullName>
    </submittedName>
</protein>
<proteinExistence type="predicted"/>
<dbReference type="Gene3D" id="1.10.10.60">
    <property type="entry name" value="Homeodomain-like"/>
    <property type="match status" value="1"/>
</dbReference>
<keyword evidence="1" id="KW-0805">Transcription regulation</keyword>
<sequence length="1040" mass="118233">MLIYTERKQTQFYSQHAIVMTNTHSTITVSAKLLEPFMQLARHYPQTDGSDISLQLLQLAKITEAEFNKPGARFPEDKFPLILQKLQSITSNPLVALSLGEATQPQMLGSLGFLMSTAPNLELAYQILTDYLPLIHEGAVLQLEKSVDGIELTFELHDNHPGIVSFFLSCLINWPRHLTGQQVAAKHVYLNCPEPADKRLYQQHFAAEVSFDQPRNQLLINSEYLNLSCVDANAEMHQLHREFADSLMSKIGVQNALTARTRNLIRQHLSGNNGLIRREQVASELGLSLRTLQRKLGNLGSSFQDIYDETRKEICLQLIQRGEHSFGEISYQLGFSNQSAFQKAFKRWMNTTPSEYRSRIKPEQVEIASAKPETTTTSWLNQSDFTELLIQKTDHLSQFSCQLLEWASLCGDDFSLEEISTLTGDPIARLAIYLWPSEQSGLIICTDDPGDRTHFRFADVRIRQHFLERQNETQLIQRHGDLARAMLGQTNLSQQTAKLFTHIEKARSLFSAKECEAILKIALQTSEDLAAAGDFRKASYYQSQALALISVESTAEYEKQYWRLAELLFLSGEAKSAQEMIDQSDCHSQAKPLLQARIYQHQGSADRALEHLLKQPVNRLLPKDESAQLLFLVEQTEHHRARLENIDAEFQNLAESSQQEHYQQFLEQIALLAREQKHPLLAACAICLMVKDTFEYGRTSHSAFAFASFAWVAGWFCADIKLARKAADASRLVLNAQQGQIPLSSPLAQNQDPSLILSSQVEHWLVPLNKVQRNLSELEHSCRLKHHWLELIDVLTLSFQMSIYRPGSLNLEQLEEALEDSLEPIRHPDLEHKKNQVREEILSALNQLRGRPGRERDSASVYGLSACSQIVNALVLNEQSSWAKLLLKVDQLEQSLPGYFSHTEALFATTLMRAILAQKQQGFSRKGQIEFTRQHSRIEIWAEQMPENFATQNLLIKAEKARLSDEDPTPFYEAVLSECQISEAGYITPLCYQRYADYLITQQQNHLGRFCLAEACRLYQQWGATKAAKIVEQQLSLLAK</sequence>
<gene>
    <name evidence="5" type="ORF">MED92_12856</name>
</gene>
<evidence type="ECO:0000313" key="6">
    <source>
        <dbReference type="Proteomes" id="UP000002171"/>
    </source>
</evidence>
<evidence type="ECO:0000256" key="2">
    <source>
        <dbReference type="ARBA" id="ARBA00023125"/>
    </source>
</evidence>
<dbReference type="GO" id="GO:0005829">
    <property type="term" value="C:cytosol"/>
    <property type="evidence" value="ECO:0007669"/>
    <property type="project" value="TreeGrafter"/>
</dbReference>
<dbReference type="EMBL" id="AAOW01000007">
    <property type="protein sequence ID" value="EAR61544.1"/>
    <property type="molecule type" value="Genomic_DNA"/>
</dbReference>
<dbReference type="PANTHER" id="PTHR47894:SF1">
    <property type="entry name" value="HTH-TYPE TRANSCRIPTIONAL REGULATOR VQSM"/>
    <property type="match status" value="1"/>
</dbReference>
<dbReference type="AlphaFoldDB" id="A0A7U8C5D5"/>
<dbReference type="SMART" id="SM00342">
    <property type="entry name" value="HTH_ARAC"/>
    <property type="match status" value="1"/>
</dbReference>
<keyword evidence="3" id="KW-0804">Transcription</keyword>
<comment type="caution">
    <text evidence="5">The sequence shown here is derived from an EMBL/GenBank/DDBJ whole genome shotgun (WGS) entry which is preliminary data.</text>
</comment>
<dbReference type="Pfam" id="PF12833">
    <property type="entry name" value="HTH_18"/>
    <property type="match status" value="1"/>
</dbReference>
<reference evidence="5 6" key="1">
    <citation type="submission" date="2006-02" db="EMBL/GenBank/DDBJ databases">
        <authorList>
            <person name="Pinhassi J."/>
            <person name="Pedros-Alio C."/>
            <person name="Ferriera S."/>
            <person name="Johnson J."/>
            <person name="Kravitz S."/>
            <person name="Halpern A."/>
            <person name="Remington K."/>
            <person name="Beeson K."/>
            <person name="Tran B."/>
            <person name="Rogers Y.-H."/>
            <person name="Friedman R."/>
            <person name="Venter J.C."/>
        </authorList>
    </citation>
    <scope>NUCLEOTIDE SEQUENCE [LARGE SCALE GENOMIC DNA]</scope>
    <source>
        <strain evidence="5 6">MED92</strain>
    </source>
</reference>
<dbReference type="InterPro" id="IPR020449">
    <property type="entry name" value="Tscrpt_reg_AraC-type_HTH"/>
</dbReference>
<dbReference type="GO" id="GO:0003700">
    <property type="term" value="F:DNA-binding transcription factor activity"/>
    <property type="evidence" value="ECO:0007669"/>
    <property type="project" value="InterPro"/>
</dbReference>
<dbReference type="PROSITE" id="PS01124">
    <property type="entry name" value="HTH_ARAC_FAMILY_2"/>
    <property type="match status" value="1"/>
</dbReference>
<accession>A0A7U8C5D5</accession>
<dbReference type="InterPro" id="IPR032687">
    <property type="entry name" value="AraC-type_N"/>
</dbReference>
<dbReference type="SUPFAM" id="SSF46689">
    <property type="entry name" value="Homeodomain-like"/>
    <property type="match status" value="1"/>
</dbReference>
<keyword evidence="6" id="KW-1185">Reference proteome</keyword>
<dbReference type="InterPro" id="IPR018060">
    <property type="entry name" value="HTH_AraC"/>
</dbReference>
<evidence type="ECO:0000256" key="1">
    <source>
        <dbReference type="ARBA" id="ARBA00023015"/>
    </source>
</evidence>
<evidence type="ECO:0000313" key="5">
    <source>
        <dbReference type="EMBL" id="EAR61544.1"/>
    </source>
</evidence>
<dbReference type="Proteomes" id="UP000002171">
    <property type="component" value="Unassembled WGS sequence"/>
</dbReference>
<dbReference type="GO" id="GO:0000976">
    <property type="term" value="F:transcription cis-regulatory region binding"/>
    <property type="evidence" value="ECO:0007669"/>
    <property type="project" value="TreeGrafter"/>
</dbReference>
<evidence type="ECO:0000259" key="4">
    <source>
        <dbReference type="PROSITE" id="PS01124"/>
    </source>
</evidence>
<name>A0A7U8C5D5_NEPCE</name>
<evidence type="ECO:0000256" key="3">
    <source>
        <dbReference type="ARBA" id="ARBA00023163"/>
    </source>
</evidence>
<keyword evidence="2" id="KW-0238">DNA-binding</keyword>